<dbReference type="Proteomes" id="UP000799302">
    <property type="component" value="Unassembled WGS sequence"/>
</dbReference>
<dbReference type="OrthoDB" id="9985637at2759"/>
<evidence type="ECO:0000313" key="4">
    <source>
        <dbReference type="EMBL" id="KAF2669010.1"/>
    </source>
</evidence>
<dbReference type="PANTHER" id="PTHR10779">
    <property type="entry name" value="DYNEIN LIGHT CHAIN ROADBLOCK"/>
    <property type="match status" value="1"/>
</dbReference>
<feature type="compositionally biased region" description="Polar residues" evidence="2">
    <location>
        <begin position="80"/>
        <end position="98"/>
    </location>
</feature>
<feature type="region of interest" description="Disordered" evidence="2">
    <location>
        <begin position="80"/>
        <end position="114"/>
    </location>
</feature>
<gene>
    <name evidence="4" type="ORF">BT63DRAFT_454986</name>
</gene>
<accession>A0A6A6UAN0</accession>
<keyword evidence="5" id="KW-1185">Reference proteome</keyword>
<reference evidence="4" key="1">
    <citation type="journal article" date="2020" name="Stud. Mycol.">
        <title>101 Dothideomycetes genomes: a test case for predicting lifestyles and emergence of pathogens.</title>
        <authorList>
            <person name="Haridas S."/>
            <person name="Albert R."/>
            <person name="Binder M."/>
            <person name="Bloem J."/>
            <person name="Labutti K."/>
            <person name="Salamov A."/>
            <person name="Andreopoulos B."/>
            <person name="Baker S."/>
            <person name="Barry K."/>
            <person name="Bills G."/>
            <person name="Bluhm B."/>
            <person name="Cannon C."/>
            <person name="Castanera R."/>
            <person name="Culley D."/>
            <person name="Daum C."/>
            <person name="Ezra D."/>
            <person name="Gonzalez J."/>
            <person name="Henrissat B."/>
            <person name="Kuo A."/>
            <person name="Liang C."/>
            <person name="Lipzen A."/>
            <person name="Lutzoni F."/>
            <person name="Magnuson J."/>
            <person name="Mondo S."/>
            <person name="Nolan M."/>
            <person name="Ohm R."/>
            <person name="Pangilinan J."/>
            <person name="Park H.-J."/>
            <person name="Ramirez L."/>
            <person name="Alfaro M."/>
            <person name="Sun H."/>
            <person name="Tritt A."/>
            <person name="Yoshinaga Y."/>
            <person name="Zwiers L.-H."/>
            <person name="Turgeon B."/>
            <person name="Goodwin S."/>
            <person name="Spatafora J."/>
            <person name="Crous P."/>
            <person name="Grigoriev I."/>
        </authorList>
    </citation>
    <scope>NUCLEOTIDE SEQUENCE</scope>
    <source>
        <strain evidence="4">CBS 115976</strain>
    </source>
</reference>
<dbReference type="SUPFAM" id="SSF103196">
    <property type="entry name" value="Roadblock/LC7 domain"/>
    <property type="match status" value="1"/>
</dbReference>
<evidence type="ECO:0000313" key="5">
    <source>
        <dbReference type="Proteomes" id="UP000799302"/>
    </source>
</evidence>
<proteinExistence type="inferred from homology"/>
<sequence length="173" mass="18562">MYIATVTQFIYKLITLMEPSDESLGLLARMSAKPGVQSTLVLSRTDGAILRADGLLALRRKRASSTAADAATISTSPVRTFTSPAKSTATNGSDSLRNSGAFATEDGEAEGQQTGEDVAKAVWKYVKATEGLVEDLDVEDEVRLLRVRTKKSELVVVPHSKFLLVVVHDTPPA</sequence>
<dbReference type="AlphaFoldDB" id="A0A6A6UAN0"/>
<evidence type="ECO:0000259" key="3">
    <source>
        <dbReference type="SMART" id="SM00960"/>
    </source>
</evidence>
<protein>
    <recommendedName>
        <fullName evidence="3">Roadblock/LAMTOR2 domain-containing protein</fullName>
    </recommendedName>
</protein>
<dbReference type="Gene3D" id="3.30.450.30">
    <property type="entry name" value="Dynein light chain 2a, cytoplasmic"/>
    <property type="match status" value="1"/>
</dbReference>
<evidence type="ECO:0000256" key="2">
    <source>
        <dbReference type="SAM" id="MobiDB-lite"/>
    </source>
</evidence>
<name>A0A6A6UAN0_9PEZI</name>
<dbReference type="SMART" id="SM00960">
    <property type="entry name" value="Robl_LC7"/>
    <property type="match status" value="1"/>
</dbReference>
<comment type="similarity">
    <text evidence="1">Belongs to the GAMAD family.</text>
</comment>
<dbReference type="EMBL" id="MU004235">
    <property type="protein sequence ID" value="KAF2669010.1"/>
    <property type="molecule type" value="Genomic_DNA"/>
</dbReference>
<dbReference type="InterPro" id="IPR004942">
    <property type="entry name" value="Roadblock/LAMTOR2_dom"/>
</dbReference>
<organism evidence="4 5">
    <name type="scientific">Microthyrium microscopicum</name>
    <dbReference type="NCBI Taxonomy" id="703497"/>
    <lineage>
        <taxon>Eukaryota</taxon>
        <taxon>Fungi</taxon>
        <taxon>Dikarya</taxon>
        <taxon>Ascomycota</taxon>
        <taxon>Pezizomycotina</taxon>
        <taxon>Dothideomycetes</taxon>
        <taxon>Dothideomycetes incertae sedis</taxon>
        <taxon>Microthyriales</taxon>
        <taxon>Microthyriaceae</taxon>
        <taxon>Microthyrium</taxon>
    </lineage>
</organism>
<feature type="domain" description="Roadblock/LAMTOR2" evidence="3">
    <location>
        <begin position="23"/>
        <end position="168"/>
    </location>
</feature>
<dbReference type="Pfam" id="PF03259">
    <property type="entry name" value="Robl_LC7"/>
    <property type="match status" value="1"/>
</dbReference>
<evidence type="ECO:0000256" key="1">
    <source>
        <dbReference type="ARBA" id="ARBA00007191"/>
    </source>
</evidence>